<organism evidence="6 7">
    <name type="scientific">Rhizobium setariae</name>
    <dbReference type="NCBI Taxonomy" id="2801340"/>
    <lineage>
        <taxon>Bacteria</taxon>
        <taxon>Pseudomonadati</taxon>
        <taxon>Pseudomonadota</taxon>
        <taxon>Alphaproteobacteria</taxon>
        <taxon>Hyphomicrobiales</taxon>
        <taxon>Rhizobiaceae</taxon>
        <taxon>Rhizobium/Agrobacterium group</taxon>
        <taxon>Rhizobium</taxon>
    </lineage>
</organism>
<gene>
    <name evidence="6" type="ORF">JJB09_05945</name>
</gene>
<sequence>MRNLVKWMAGAALAVMATAPVVASAAEVKLYHDKGFWSAQLEQVGKKAEEVSGIKIVESPYSSPEQYKAFVQSSIAGGNAPDMFTWWTGQTFNELVATGQIAPLNDVWDELVKSGQFDAGSADLFKVGNDIYGVPLLLARWVVLYNKDIFKEVGLSEPKTWDEMMQAAEKLKAAGHTPFEATVQEGWRGFIWFQELMLRTDPKAYIGINDGSVAYDSDQVRNVFKIWSDMYAKGYFSDPRSNEEAKDFASRKAAMYLMGEWATGIVDTAGLSKDKIGAFVMPNITAGLPSAVIVEGAPIVVSKAGKEKPDVMKALNFWVSAEGADAWAAAAGNYIGNVKAKSPNEVISKINSDMNAAKTASYLRWWEAVPAELQGELVAELNRFMLDPTMATAEDVMAKMQALNAEYWDSKK</sequence>
<name>A0A936YJM6_9HYPH</name>
<keyword evidence="5" id="KW-0732">Signal</keyword>
<dbReference type="SUPFAM" id="SSF53850">
    <property type="entry name" value="Periplasmic binding protein-like II"/>
    <property type="match status" value="1"/>
</dbReference>
<dbReference type="AlphaFoldDB" id="A0A936YJM6"/>
<comment type="caution">
    <text evidence="6">The sequence shown here is derived from an EMBL/GenBank/DDBJ whole genome shotgun (WGS) entry which is preliminary data.</text>
</comment>
<evidence type="ECO:0000256" key="4">
    <source>
        <dbReference type="ARBA" id="ARBA00022764"/>
    </source>
</evidence>
<evidence type="ECO:0000256" key="3">
    <source>
        <dbReference type="ARBA" id="ARBA00022448"/>
    </source>
</evidence>
<dbReference type="GO" id="GO:0042597">
    <property type="term" value="C:periplasmic space"/>
    <property type="evidence" value="ECO:0007669"/>
    <property type="project" value="UniProtKB-SubCell"/>
</dbReference>
<evidence type="ECO:0000256" key="2">
    <source>
        <dbReference type="ARBA" id="ARBA00008520"/>
    </source>
</evidence>
<dbReference type="InterPro" id="IPR006059">
    <property type="entry name" value="SBP"/>
</dbReference>
<comment type="similarity">
    <text evidence="2">Belongs to the bacterial solute-binding protein 1 family.</text>
</comment>
<protein>
    <submittedName>
        <fullName evidence="6">Extracellular solute-binding protein</fullName>
    </submittedName>
</protein>
<dbReference type="RefSeq" id="WP_201654597.1">
    <property type="nucleotide sequence ID" value="NZ_JAEQNC010000003.1"/>
</dbReference>
<evidence type="ECO:0000313" key="7">
    <source>
        <dbReference type="Proteomes" id="UP000633219"/>
    </source>
</evidence>
<dbReference type="Proteomes" id="UP000633219">
    <property type="component" value="Unassembled WGS sequence"/>
</dbReference>
<feature type="signal peptide" evidence="5">
    <location>
        <begin position="1"/>
        <end position="25"/>
    </location>
</feature>
<dbReference type="Pfam" id="PF01547">
    <property type="entry name" value="SBP_bac_1"/>
    <property type="match status" value="1"/>
</dbReference>
<evidence type="ECO:0000313" key="6">
    <source>
        <dbReference type="EMBL" id="MBL0371564.1"/>
    </source>
</evidence>
<dbReference type="InterPro" id="IPR050490">
    <property type="entry name" value="Bact_solute-bd_prot1"/>
</dbReference>
<dbReference type="Gene3D" id="3.40.190.10">
    <property type="entry name" value="Periplasmic binding protein-like II"/>
    <property type="match status" value="2"/>
</dbReference>
<comment type="subcellular location">
    <subcellularLocation>
        <location evidence="1">Periplasm</location>
    </subcellularLocation>
</comment>
<evidence type="ECO:0000256" key="1">
    <source>
        <dbReference type="ARBA" id="ARBA00004418"/>
    </source>
</evidence>
<dbReference type="PANTHER" id="PTHR43649:SF29">
    <property type="entry name" value="OSMOPROTECTIVE COMPOUNDS-BINDING PROTEIN GGTB"/>
    <property type="match status" value="1"/>
</dbReference>
<reference evidence="6" key="1">
    <citation type="submission" date="2021-01" db="EMBL/GenBank/DDBJ databases">
        <title>Rhizobium sp. strain KVB221 16S ribosomal RNA gene Genome sequencing and assembly.</title>
        <authorList>
            <person name="Kang M."/>
        </authorList>
    </citation>
    <scope>NUCLEOTIDE SEQUENCE</scope>
    <source>
        <strain evidence="6">KVB221</strain>
    </source>
</reference>
<evidence type="ECO:0000256" key="5">
    <source>
        <dbReference type="SAM" id="SignalP"/>
    </source>
</evidence>
<dbReference type="EMBL" id="JAEQNC010000003">
    <property type="protein sequence ID" value="MBL0371564.1"/>
    <property type="molecule type" value="Genomic_DNA"/>
</dbReference>
<feature type="chain" id="PRO_5036794240" evidence="5">
    <location>
        <begin position="26"/>
        <end position="412"/>
    </location>
</feature>
<dbReference type="PANTHER" id="PTHR43649">
    <property type="entry name" value="ARABINOSE-BINDING PROTEIN-RELATED"/>
    <property type="match status" value="1"/>
</dbReference>
<keyword evidence="7" id="KW-1185">Reference proteome</keyword>
<proteinExistence type="inferred from homology"/>
<keyword evidence="4" id="KW-0574">Periplasm</keyword>
<keyword evidence="3" id="KW-0813">Transport</keyword>
<accession>A0A936YJM6</accession>